<dbReference type="GO" id="GO:0016891">
    <property type="term" value="F:RNA endonuclease activity producing 5'-phosphomonoesters, hydrolytic mechanism"/>
    <property type="evidence" value="ECO:0007669"/>
    <property type="project" value="TreeGrafter"/>
</dbReference>
<evidence type="ECO:0000256" key="3">
    <source>
        <dbReference type="ARBA" id="ARBA00022722"/>
    </source>
</evidence>
<dbReference type="CDD" id="cd06559">
    <property type="entry name" value="Endonuclease_V"/>
    <property type="match status" value="1"/>
</dbReference>
<dbReference type="GO" id="GO:0000287">
    <property type="term" value="F:magnesium ion binding"/>
    <property type="evidence" value="ECO:0007669"/>
    <property type="project" value="UniProtKB-UniRule"/>
</dbReference>
<keyword evidence="6 10" id="KW-0227">DNA damage</keyword>
<keyword evidence="12" id="KW-1185">Reference proteome</keyword>
<protein>
    <recommendedName>
        <fullName evidence="10">Endonuclease V</fullName>
        <ecNumber evidence="10">3.1.21.7</ecNumber>
    </recommendedName>
    <alternativeName>
        <fullName evidence="10">Deoxyinosine 3'endonuclease</fullName>
    </alternativeName>
    <alternativeName>
        <fullName evidence="10">Deoxyribonuclease V</fullName>
        <shortName evidence="10">DNase V</shortName>
    </alternativeName>
</protein>
<evidence type="ECO:0000256" key="2">
    <source>
        <dbReference type="ARBA" id="ARBA00022490"/>
    </source>
</evidence>
<evidence type="ECO:0000256" key="6">
    <source>
        <dbReference type="ARBA" id="ARBA00022763"/>
    </source>
</evidence>
<organism evidence="11 12">
    <name type="scientific">Actinacidiphila oryziradicis</name>
    <dbReference type="NCBI Taxonomy" id="2571141"/>
    <lineage>
        <taxon>Bacteria</taxon>
        <taxon>Bacillati</taxon>
        <taxon>Actinomycetota</taxon>
        <taxon>Actinomycetes</taxon>
        <taxon>Kitasatosporales</taxon>
        <taxon>Streptomycetaceae</taxon>
        <taxon>Actinacidiphila</taxon>
    </lineage>
</organism>
<dbReference type="GO" id="GO:0005737">
    <property type="term" value="C:cytoplasm"/>
    <property type="evidence" value="ECO:0007669"/>
    <property type="project" value="UniProtKB-SubCell"/>
</dbReference>
<sequence length="229" mass="24513">MLVPHSSRWPTSEEAAVREQERLRDLVDITGPGPDLTNGGMIVGVDVAYDDAHNRAVAAAVVLDAASHLVIDQATAIGHITFPYVSGLLAFRELPVVLDALAALRHAPDLIVCDGYGFAHPRRLGLASHLGVLTGIPTFGVAKSPFLYAFDTPGAQRGQSSPLRDGEQIVGRALRTQRGVKPVFVSAGHRIDLDHACAHTLALAPRYRLPETTRQADQLCRRALAAARA</sequence>
<comment type="caution">
    <text evidence="11">The sequence shown here is derived from an EMBL/GenBank/DDBJ whole genome shotgun (WGS) entry which is preliminary data.</text>
</comment>
<dbReference type="GO" id="GO:0003727">
    <property type="term" value="F:single-stranded RNA binding"/>
    <property type="evidence" value="ECO:0007669"/>
    <property type="project" value="TreeGrafter"/>
</dbReference>
<dbReference type="PANTHER" id="PTHR28511">
    <property type="entry name" value="ENDONUCLEASE V"/>
    <property type="match status" value="1"/>
</dbReference>
<evidence type="ECO:0000313" key="11">
    <source>
        <dbReference type="EMBL" id="TKA11166.1"/>
    </source>
</evidence>
<reference evidence="11 12" key="1">
    <citation type="submission" date="2019-04" db="EMBL/GenBank/DDBJ databases">
        <title>Streptomyces oryziradicis sp. nov., a novel actinomycete isolated from rhizosphere soil of rice (Oryza sativa L.).</title>
        <authorList>
            <person name="Li C."/>
        </authorList>
    </citation>
    <scope>NUCLEOTIDE SEQUENCE [LARGE SCALE GENOMIC DNA]</scope>
    <source>
        <strain evidence="11 12">NEAU-C40</strain>
    </source>
</reference>
<dbReference type="InterPro" id="IPR007581">
    <property type="entry name" value="Endonuclease-V"/>
</dbReference>
<evidence type="ECO:0000256" key="7">
    <source>
        <dbReference type="ARBA" id="ARBA00022801"/>
    </source>
</evidence>
<evidence type="ECO:0000256" key="10">
    <source>
        <dbReference type="HAMAP-Rule" id="MF_00801"/>
    </source>
</evidence>
<dbReference type="EC" id="3.1.21.7" evidence="10"/>
<proteinExistence type="inferred from homology"/>
<feature type="binding site" evidence="10">
    <location>
        <position position="114"/>
    </location>
    <ligand>
        <name>Mg(2+)</name>
        <dbReference type="ChEBI" id="CHEBI:18420"/>
    </ligand>
</feature>
<feature type="site" description="Interaction with target DNA" evidence="10">
    <location>
        <position position="84"/>
    </location>
</feature>
<comment type="catalytic activity">
    <reaction evidence="10">
        <text>Endonucleolytic cleavage at apurinic or apyrimidinic sites to products with a 5'-phosphate.</text>
        <dbReference type="EC" id="3.1.21.7"/>
    </reaction>
</comment>
<accession>A0A4U0SN43</accession>
<dbReference type="HAMAP" id="MF_00801">
    <property type="entry name" value="Endonuclease_5"/>
    <property type="match status" value="1"/>
</dbReference>
<comment type="subcellular location">
    <subcellularLocation>
        <location evidence="1 10">Cytoplasm</location>
    </subcellularLocation>
</comment>
<keyword evidence="7 10" id="KW-0378">Hydrolase</keyword>
<dbReference type="AlphaFoldDB" id="A0A4U0SN43"/>
<keyword evidence="4 10" id="KW-0479">Metal-binding</keyword>
<dbReference type="GO" id="GO:0043737">
    <property type="term" value="F:deoxyribonuclease V activity"/>
    <property type="evidence" value="ECO:0007669"/>
    <property type="project" value="UniProtKB-UniRule"/>
</dbReference>
<dbReference type="RefSeq" id="WP_136723580.1">
    <property type="nucleotide sequence ID" value="NZ_SUMC01000009.1"/>
</dbReference>
<evidence type="ECO:0000256" key="5">
    <source>
        <dbReference type="ARBA" id="ARBA00022759"/>
    </source>
</evidence>
<name>A0A4U0SN43_9ACTN</name>
<comment type="similarity">
    <text evidence="10">Belongs to the endonuclease V family.</text>
</comment>
<dbReference type="EMBL" id="SUMC01000009">
    <property type="protein sequence ID" value="TKA11166.1"/>
    <property type="molecule type" value="Genomic_DNA"/>
</dbReference>
<evidence type="ECO:0000256" key="4">
    <source>
        <dbReference type="ARBA" id="ARBA00022723"/>
    </source>
</evidence>
<dbReference type="OrthoDB" id="9790916at2"/>
<keyword evidence="5 10" id="KW-0255">Endonuclease</keyword>
<dbReference type="Gene3D" id="3.30.2170.10">
    <property type="entry name" value="archaeoglobus fulgidus dsm 4304 superfamily"/>
    <property type="match status" value="1"/>
</dbReference>
<dbReference type="GO" id="GO:0006281">
    <property type="term" value="P:DNA repair"/>
    <property type="evidence" value="ECO:0007669"/>
    <property type="project" value="UniProtKB-UniRule"/>
</dbReference>
<comment type="function">
    <text evidence="10">DNA repair enzyme involved in the repair of deaminated bases. Selectively cleaves double-stranded DNA at the second phosphodiester bond 3' to a deoxyinosine leaving behind the intact lesion on the nicked DNA.</text>
</comment>
<keyword evidence="3 10" id="KW-0540">Nuclease</keyword>
<evidence type="ECO:0000256" key="1">
    <source>
        <dbReference type="ARBA" id="ARBA00004496"/>
    </source>
</evidence>
<keyword evidence="9 10" id="KW-0234">DNA repair</keyword>
<dbReference type="Proteomes" id="UP000305778">
    <property type="component" value="Unassembled WGS sequence"/>
</dbReference>
<gene>
    <name evidence="10" type="primary">nfi</name>
    <name evidence="11" type="ORF">FCI23_12425</name>
</gene>
<keyword evidence="2 10" id="KW-0963">Cytoplasm</keyword>
<feature type="binding site" evidence="10">
    <location>
        <position position="46"/>
    </location>
    <ligand>
        <name>Mg(2+)</name>
        <dbReference type="ChEBI" id="CHEBI:18420"/>
    </ligand>
</feature>
<evidence type="ECO:0000256" key="9">
    <source>
        <dbReference type="ARBA" id="ARBA00023204"/>
    </source>
</evidence>
<evidence type="ECO:0000256" key="8">
    <source>
        <dbReference type="ARBA" id="ARBA00022842"/>
    </source>
</evidence>
<dbReference type="Pfam" id="PF04493">
    <property type="entry name" value="Endonuclease_5"/>
    <property type="match status" value="1"/>
</dbReference>
<dbReference type="FunFam" id="3.30.2170.10:FF:000007">
    <property type="entry name" value="Endonuclease V"/>
    <property type="match status" value="1"/>
</dbReference>
<evidence type="ECO:0000313" key="12">
    <source>
        <dbReference type="Proteomes" id="UP000305778"/>
    </source>
</evidence>
<comment type="cofactor">
    <cofactor evidence="10">
        <name>Mg(2+)</name>
        <dbReference type="ChEBI" id="CHEBI:18420"/>
    </cofactor>
</comment>
<keyword evidence="8 10" id="KW-0460">Magnesium</keyword>
<dbReference type="PANTHER" id="PTHR28511:SF1">
    <property type="entry name" value="ENDONUCLEASE V"/>
    <property type="match status" value="1"/>
</dbReference>